<dbReference type="EMBL" id="FNLL01000011">
    <property type="protein sequence ID" value="SDU53721.1"/>
    <property type="molecule type" value="Genomic_DNA"/>
</dbReference>
<dbReference type="Pfam" id="PF01321">
    <property type="entry name" value="Creatinase_N"/>
    <property type="match status" value="1"/>
</dbReference>
<sequence>MNTNEKLDMIRQWMKDKNFAAIVVPSDDPHQSEYVAEHWQARQWLTGFSGSAGTAVITLDHAGLWTDFRYYIQAEQQIAGSRFKLYKAGEPDVPTFQNWLIDTLKPKDTIGMDGNVFSTANVKKYEKKFKAKGLLLDTKMDIIRELWTNRPAMPMSQAFCLSEKYAGENRQDKIRQIRNRMDTLGAGYHLTATLDDIAWTLNLRGKDVHTNPVNIAFLLIGSDKVSLFVNKKKISAALEQELKHDGVHLAEYESITIALSQIQDQQTILIDPENTNYRLYKSINKNCRIIEKPNPAIALKAVKNETQIAHLRHTAVKDGVAVVNFLFWLAQQGENAQITEQSVADILYGFRKDQHLFVDNSFDPIIAYRDHSAMCHYSATKESDVVIGSNGMFLFDSGGNYFTGTTDITRTVFRGEPSKKEITDYTLVLKGHIAVATALFPKGTRGFQIDTLARQYLWKQGMDFGHGTGHGVGFFLCVHEGPARISPHPVDVKLEKGMVLTNEPGVYREGGYGIRLENMILVDQAFENEFGTFMKFENLTYCHFENNLIDTDMLSGEEKDWINSYHTMIYEKLSPELDKDVASWFKEKTRLI</sequence>
<dbReference type="Pfam" id="PF16188">
    <property type="entry name" value="Peptidase_M24_C"/>
    <property type="match status" value="1"/>
</dbReference>
<keyword evidence="3" id="KW-0378">Hydrolase</keyword>
<dbReference type="RefSeq" id="WP_092236846.1">
    <property type="nucleotide sequence ID" value="NZ_FNLL01000011.1"/>
</dbReference>
<evidence type="ECO:0000259" key="6">
    <source>
        <dbReference type="Pfam" id="PF16188"/>
    </source>
</evidence>
<dbReference type="Gene3D" id="3.90.230.10">
    <property type="entry name" value="Creatinase/methionine aminopeptidase superfamily"/>
    <property type="match status" value="1"/>
</dbReference>
<dbReference type="SUPFAM" id="SSF53092">
    <property type="entry name" value="Creatinase/prolidase N-terminal domain"/>
    <property type="match status" value="1"/>
</dbReference>
<dbReference type="SUPFAM" id="SSF55920">
    <property type="entry name" value="Creatinase/aminopeptidase"/>
    <property type="match status" value="1"/>
</dbReference>
<reference evidence="8" key="1">
    <citation type="submission" date="2016-10" db="EMBL/GenBank/DDBJ databases">
        <authorList>
            <person name="Varghese N."/>
            <person name="Submissions S."/>
        </authorList>
    </citation>
    <scope>NUCLEOTIDE SEQUENCE [LARGE SCALE GENOMIC DNA]</scope>
    <source>
        <strain evidence="8">DSM 3384</strain>
    </source>
</reference>
<dbReference type="InterPro" id="IPR033740">
    <property type="entry name" value="Pept_M24B"/>
</dbReference>
<keyword evidence="8" id="KW-1185">Reference proteome</keyword>
<dbReference type="InterPro" id="IPR032416">
    <property type="entry name" value="Peptidase_M24_C"/>
</dbReference>
<dbReference type="CDD" id="cd01085">
    <property type="entry name" value="APP"/>
    <property type="match status" value="1"/>
</dbReference>
<evidence type="ECO:0000313" key="8">
    <source>
        <dbReference type="Proteomes" id="UP000199608"/>
    </source>
</evidence>
<organism evidence="7 8">
    <name type="scientific">Desulfobacula phenolica</name>
    <dbReference type="NCBI Taxonomy" id="90732"/>
    <lineage>
        <taxon>Bacteria</taxon>
        <taxon>Pseudomonadati</taxon>
        <taxon>Thermodesulfobacteriota</taxon>
        <taxon>Desulfobacteria</taxon>
        <taxon>Desulfobacterales</taxon>
        <taxon>Desulfobacteraceae</taxon>
        <taxon>Desulfobacula</taxon>
    </lineage>
</organism>
<evidence type="ECO:0000256" key="3">
    <source>
        <dbReference type="ARBA" id="ARBA00022801"/>
    </source>
</evidence>
<evidence type="ECO:0000256" key="2">
    <source>
        <dbReference type="ARBA" id="ARBA00022723"/>
    </source>
</evidence>
<keyword evidence="7" id="KW-0645">Protease</keyword>
<dbReference type="PANTHER" id="PTHR43763:SF6">
    <property type="entry name" value="XAA-PRO AMINOPEPTIDASE 1"/>
    <property type="match status" value="1"/>
</dbReference>
<dbReference type="Proteomes" id="UP000199608">
    <property type="component" value="Unassembled WGS sequence"/>
</dbReference>
<dbReference type="InterPro" id="IPR029149">
    <property type="entry name" value="Creatin/AminoP/Spt16_N"/>
</dbReference>
<dbReference type="Gene3D" id="3.40.350.10">
    <property type="entry name" value="Creatinase/prolidase N-terminal domain"/>
    <property type="match status" value="2"/>
</dbReference>
<dbReference type="Pfam" id="PF00557">
    <property type="entry name" value="Peptidase_M24"/>
    <property type="match status" value="1"/>
</dbReference>
<dbReference type="GO" id="GO:0046872">
    <property type="term" value="F:metal ion binding"/>
    <property type="evidence" value="ECO:0007669"/>
    <property type="project" value="UniProtKB-KW"/>
</dbReference>
<dbReference type="InterPro" id="IPR050422">
    <property type="entry name" value="X-Pro_aminopeptidase_P"/>
</dbReference>
<feature type="domain" description="Peptidase M24" evidence="4">
    <location>
        <begin position="311"/>
        <end position="523"/>
    </location>
</feature>
<keyword evidence="7" id="KW-0031">Aminopeptidase</keyword>
<comment type="similarity">
    <text evidence="1">Belongs to the peptidase M24B family.</text>
</comment>
<dbReference type="GO" id="GO:0070006">
    <property type="term" value="F:metalloaminopeptidase activity"/>
    <property type="evidence" value="ECO:0007669"/>
    <property type="project" value="InterPro"/>
</dbReference>
<evidence type="ECO:0000259" key="4">
    <source>
        <dbReference type="Pfam" id="PF00557"/>
    </source>
</evidence>
<dbReference type="FunFam" id="3.40.350.10:FF:000003">
    <property type="entry name" value="Xaa-pro aminopeptidase P"/>
    <property type="match status" value="1"/>
</dbReference>
<dbReference type="GO" id="GO:0005737">
    <property type="term" value="C:cytoplasm"/>
    <property type="evidence" value="ECO:0007669"/>
    <property type="project" value="UniProtKB-ARBA"/>
</dbReference>
<dbReference type="InterPro" id="IPR000994">
    <property type="entry name" value="Pept_M24"/>
</dbReference>
<dbReference type="Pfam" id="PF16189">
    <property type="entry name" value="Creatinase_N_2"/>
    <property type="match status" value="1"/>
</dbReference>
<evidence type="ECO:0000259" key="5">
    <source>
        <dbReference type="Pfam" id="PF01321"/>
    </source>
</evidence>
<dbReference type="PANTHER" id="PTHR43763">
    <property type="entry name" value="XAA-PRO AMINOPEPTIDASE 1"/>
    <property type="match status" value="1"/>
</dbReference>
<dbReference type="FunFam" id="3.90.230.10:FF:000009">
    <property type="entry name" value="xaa-Pro aminopeptidase 2"/>
    <property type="match status" value="1"/>
</dbReference>
<gene>
    <name evidence="7" type="ORF">SAMN04487931_111132</name>
</gene>
<accession>A0A1H2JC47</accession>
<protein>
    <submittedName>
        <fullName evidence="7">Xaa-Pro aminopeptidase</fullName>
    </submittedName>
</protein>
<keyword evidence="2" id="KW-0479">Metal-binding</keyword>
<dbReference type="AlphaFoldDB" id="A0A1H2JC47"/>
<evidence type="ECO:0000256" key="1">
    <source>
        <dbReference type="ARBA" id="ARBA00008766"/>
    </source>
</evidence>
<proteinExistence type="inferred from homology"/>
<dbReference type="InterPro" id="IPR036005">
    <property type="entry name" value="Creatinase/aminopeptidase-like"/>
</dbReference>
<feature type="domain" description="Creatinase N-terminal" evidence="5">
    <location>
        <begin position="7"/>
        <end position="131"/>
    </location>
</feature>
<name>A0A1H2JC47_9BACT</name>
<evidence type="ECO:0000313" key="7">
    <source>
        <dbReference type="EMBL" id="SDU53721.1"/>
    </source>
</evidence>
<feature type="domain" description="Peptidase M24 C-terminal" evidence="6">
    <location>
        <begin position="533"/>
        <end position="591"/>
    </location>
</feature>
<dbReference type="InterPro" id="IPR000587">
    <property type="entry name" value="Creatinase_N"/>
</dbReference>